<evidence type="ECO:0000256" key="3">
    <source>
        <dbReference type="ARBA" id="ARBA00023180"/>
    </source>
</evidence>
<feature type="compositionally biased region" description="Pro residues" evidence="4">
    <location>
        <begin position="442"/>
        <end position="455"/>
    </location>
</feature>
<dbReference type="FunCoup" id="A0A067QNZ2">
    <property type="interactions" value="734"/>
</dbReference>
<feature type="region of interest" description="Disordered" evidence="4">
    <location>
        <begin position="406"/>
        <end position="560"/>
    </location>
</feature>
<comment type="similarity">
    <text evidence="1">Belongs to the strictosidine synthase family.</text>
</comment>
<dbReference type="Proteomes" id="UP000027135">
    <property type="component" value="Unassembled WGS sequence"/>
</dbReference>
<evidence type="ECO:0000256" key="2">
    <source>
        <dbReference type="ARBA" id="ARBA00022553"/>
    </source>
</evidence>
<sequence>MGFISFIWKSLLKITFIFFLVTLMPGLPPYVQFTEFRVSEPPPLEGLLSVNSLLNNAEQLYSGKVHGPEAFADHKGVLYTGLHGGEIVKFVDGKVVPVAKFGKPCDGFWEETKCGRPLGMKFGPDGLLYVTDAYYGLFKVNVNTGTKTQLVSADELIDGKINKIPNSVDVADDGTVYWTSSSCNFHLNDGLFDLLADGSGRLIRYNPKTKSNEVLIDGLHFPNGVVVSPKEDFVLVAETTKSRIHRYYVEGPKKGSHDIFIDGLPGLPDNLKSDGQGGFLVPLIAVRDKNYPILFQSLGPFPLIRKFIARILALLEMPFEQINNIYPNYYAKRIVHWIGHFISARGLSAQDTVILQLDVDGKIKHSYHNTDGSLSGISEAHWFDGAFYLGSPYNTYVGRVKLSFAEPPKSKQEQKPEPQKEQQSKPQQERQPPLPQQQQKTPSPPQQQQKPPPPQQQQKLSQHQKPSSPQQQQQKPSSPQQQQQQQKPSSPQQQQQQKPPSQQQQQEPSSQQQQQKPPSQQQQQRPPSQQQQQKPPSQQQQEPPSQPPPPPPQRLHQNKP</sequence>
<proteinExistence type="inferred from homology"/>
<feature type="compositionally biased region" description="Low complexity" evidence="4">
    <location>
        <begin position="456"/>
        <end position="543"/>
    </location>
</feature>
<feature type="compositionally biased region" description="Low complexity" evidence="4">
    <location>
        <begin position="424"/>
        <end position="441"/>
    </location>
</feature>
<keyword evidence="3" id="KW-0325">Glycoprotein</keyword>
<dbReference type="Gene3D" id="2.120.10.30">
    <property type="entry name" value="TolB, C-terminal domain"/>
    <property type="match status" value="1"/>
</dbReference>
<protein>
    <submittedName>
        <fullName evidence="7">Adipocyte plasma membrane-associated protein</fullName>
    </submittedName>
</protein>
<dbReference type="InterPro" id="IPR011042">
    <property type="entry name" value="6-blade_b-propeller_TolB-like"/>
</dbReference>
<dbReference type="PANTHER" id="PTHR10426:SF88">
    <property type="entry name" value="ADIPOCYTE PLASMA MEMBRANE-ASSOCIATED PROTEIN HEMOMUCIN-RELATED"/>
    <property type="match status" value="1"/>
</dbReference>
<dbReference type="PANTHER" id="PTHR10426">
    <property type="entry name" value="STRICTOSIDINE SYNTHASE-RELATED"/>
    <property type="match status" value="1"/>
</dbReference>
<dbReference type="Pfam" id="PF03088">
    <property type="entry name" value="Str_synth"/>
    <property type="match status" value="1"/>
</dbReference>
<accession>A0A067QNZ2</accession>
<evidence type="ECO:0000256" key="1">
    <source>
        <dbReference type="ARBA" id="ARBA00009191"/>
    </source>
</evidence>
<keyword evidence="2" id="KW-0597">Phosphoprotein</keyword>
<dbReference type="GO" id="GO:0016787">
    <property type="term" value="F:hydrolase activity"/>
    <property type="evidence" value="ECO:0007669"/>
    <property type="project" value="TreeGrafter"/>
</dbReference>
<feature type="domain" description="Strictosidine synthase conserved region" evidence="6">
    <location>
        <begin position="166"/>
        <end position="251"/>
    </location>
</feature>
<dbReference type="EMBL" id="KK853123">
    <property type="protein sequence ID" value="KDR11053.1"/>
    <property type="molecule type" value="Genomic_DNA"/>
</dbReference>
<dbReference type="SUPFAM" id="SSF63829">
    <property type="entry name" value="Calcium-dependent phosphotriesterase"/>
    <property type="match status" value="1"/>
</dbReference>
<evidence type="ECO:0000313" key="8">
    <source>
        <dbReference type="Proteomes" id="UP000027135"/>
    </source>
</evidence>
<evidence type="ECO:0000256" key="4">
    <source>
        <dbReference type="SAM" id="MobiDB-lite"/>
    </source>
</evidence>
<dbReference type="InParanoid" id="A0A067QNZ2"/>
<dbReference type="eggNOG" id="KOG4475">
    <property type="taxonomic scope" value="Eukaryota"/>
</dbReference>
<dbReference type="InterPro" id="IPR018119">
    <property type="entry name" value="Strictosidine_synth_cons-reg"/>
</dbReference>
<gene>
    <name evidence="7" type="ORF">L798_14637</name>
</gene>
<dbReference type="AlphaFoldDB" id="A0A067QNZ2"/>
<feature type="compositionally biased region" description="Basic and acidic residues" evidence="4">
    <location>
        <begin position="408"/>
        <end position="423"/>
    </location>
</feature>
<dbReference type="eggNOG" id="KOG1520">
    <property type="taxonomic scope" value="Eukaryota"/>
</dbReference>
<keyword evidence="8" id="KW-1185">Reference proteome</keyword>
<keyword evidence="5" id="KW-0472">Membrane</keyword>
<dbReference type="STRING" id="136037.A0A067QNZ2"/>
<feature type="compositionally biased region" description="Pro residues" evidence="4">
    <location>
        <begin position="544"/>
        <end position="553"/>
    </location>
</feature>
<organism evidence="7 8">
    <name type="scientific">Zootermopsis nevadensis</name>
    <name type="common">Dampwood termite</name>
    <dbReference type="NCBI Taxonomy" id="136037"/>
    <lineage>
        <taxon>Eukaryota</taxon>
        <taxon>Metazoa</taxon>
        <taxon>Ecdysozoa</taxon>
        <taxon>Arthropoda</taxon>
        <taxon>Hexapoda</taxon>
        <taxon>Insecta</taxon>
        <taxon>Pterygota</taxon>
        <taxon>Neoptera</taxon>
        <taxon>Polyneoptera</taxon>
        <taxon>Dictyoptera</taxon>
        <taxon>Blattodea</taxon>
        <taxon>Blattoidea</taxon>
        <taxon>Termitoidae</taxon>
        <taxon>Termopsidae</taxon>
        <taxon>Zootermopsis</taxon>
    </lineage>
</organism>
<dbReference type="GO" id="GO:0012505">
    <property type="term" value="C:endomembrane system"/>
    <property type="evidence" value="ECO:0007669"/>
    <property type="project" value="TreeGrafter"/>
</dbReference>
<keyword evidence="5" id="KW-0812">Transmembrane</keyword>
<evidence type="ECO:0000256" key="5">
    <source>
        <dbReference type="SAM" id="Phobius"/>
    </source>
</evidence>
<name>A0A067QNZ2_ZOONE</name>
<feature type="transmembrane region" description="Helical" evidence="5">
    <location>
        <begin position="12"/>
        <end position="31"/>
    </location>
</feature>
<reference evidence="7 8" key="1">
    <citation type="journal article" date="2014" name="Nat. Commun.">
        <title>Molecular traces of alternative social organization in a termite genome.</title>
        <authorList>
            <person name="Terrapon N."/>
            <person name="Li C."/>
            <person name="Robertson H.M."/>
            <person name="Ji L."/>
            <person name="Meng X."/>
            <person name="Booth W."/>
            <person name="Chen Z."/>
            <person name="Childers C.P."/>
            <person name="Glastad K.M."/>
            <person name="Gokhale K."/>
            <person name="Gowin J."/>
            <person name="Gronenberg W."/>
            <person name="Hermansen R.A."/>
            <person name="Hu H."/>
            <person name="Hunt B.G."/>
            <person name="Huylmans A.K."/>
            <person name="Khalil S.M."/>
            <person name="Mitchell R.D."/>
            <person name="Munoz-Torres M.C."/>
            <person name="Mustard J.A."/>
            <person name="Pan H."/>
            <person name="Reese J.T."/>
            <person name="Scharf M.E."/>
            <person name="Sun F."/>
            <person name="Vogel H."/>
            <person name="Xiao J."/>
            <person name="Yang W."/>
            <person name="Yang Z."/>
            <person name="Yang Z."/>
            <person name="Zhou J."/>
            <person name="Zhu J."/>
            <person name="Brent C.S."/>
            <person name="Elsik C.G."/>
            <person name="Goodisman M.A."/>
            <person name="Liberles D.A."/>
            <person name="Roe R.M."/>
            <person name="Vargo E.L."/>
            <person name="Vilcinskas A."/>
            <person name="Wang J."/>
            <person name="Bornberg-Bauer E."/>
            <person name="Korb J."/>
            <person name="Zhang G."/>
            <person name="Liebig J."/>
        </authorList>
    </citation>
    <scope>NUCLEOTIDE SEQUENCE [LARGE SCALE GENOMIC DNA]</scope>
    <source>
        <tissue evidence="7">Whole organism</tissue>
    </source>
</reference>
<keyword evidence="5" id="KW-1133">Transmembrane helix</keyword>
<evidence type="ECO:0000259" key="6">
    <source>
        <dbReference type="Pfam" id="PF03088"/>
    </source>
</evidence>
<evidence type="ECO:0000313" key="7">
    <source>
        <dbReference type="EMBL" id="KDR11053.1"/>
    </source>
</evidence>
<dbReference type="OMA" id="RVRIMNF"/>
<dbReference type="Pfam" id="PF20067">
    <property type="entry name" value="SSL_N"/>
    <property type="match status" value="1"/>
</dbReference>